<sequence>MRMADTLVLWLAVLVGVPTGVLAENWPHKPVRVIVTAATGSAPDVMARLLADRLGRAFQQQFIVDSRGGAGGNIALGALRRLPADGYALGVVHASAITVAPHTMKEMQYDFDKDFVPVALVARAPLLMVAAAHAPAQTLGGVLALAKAQPDIVTVAVSGFNSVPHLATEMLAHRSGSKFFTVSFNGSTTAISALLSRDAMLMTDGVAALASMVESGKLTPIAVFSRKRLARYPTVPTVAEMVPDMVVDGWFVLVAPRGTPDAIVERLAAEIRKATVDQEVAARMGALGMYPEALSGVALAQFIRSEQDLWRRTADQLGIQRQ</sequence>
<comment type="similarity">
    <text evidence="1">Belongs to the UPF0065 (bug) family.</text>
</comment>
<dbReference type="PANTHER" id="PTHR42928">
    <property type="entry name" value="TRICARBOXYLATE-BINDING PROTEIN"/>
    <property type="match status" value="1"/>
</dbReference>
<dbReference type="SUPFAM" id="SSF53850">
    <property type="entry name" value="Periplasmic binding protein-like II"/>
    <property type="match status" value="1"/>
</dbReference>
<proteinExistence type="inferred from homology"/>
<dbReference type="PIRSF" id="PIRSF017082">
    <property type="entry name" value="YflP"/>
    <property type="match status" value="1"/>
</dbReference>
<dbReference type="Proteomes" id="UP000321638">
    <property type="component" value="Unassembled WGS sequence"/>
</dbReference>
<dbReference type="OrthoDB" id="7246401at2"/>
<dbReference type="PANTHER" id="PTHR42928:SF5">
    <property type="entry name" value="BLR1237 PROTEIN"/>
    <property type="match status" value="1"/>
</dbReference>
<evidence type="ECO:0000313" key="2">
    <source>
        <dbReference type="EMBL" id="TXL74659.1"/>
    </source>
</evidence>
<dbReference type="Gene3D" id="3.40.190.150">
    <property type="entry name" value="Bordetella uptake gene, domain 1"/>
    <property type="match status" value="1"/>
</dbReference>
<reference evidence="2 3" key="1">
    <citation type="submission" date="2019-06" db="EMBL/GenBank/DDBJ databases">
        <title>New taxonomy in bacterial strain CC-CFT640, isolated from vineyard.</title>
        <authorList>
            <person name="Lin S.-Y."/>
            <person name="Tsai C.-F."/>
            <person name="Young C.-C."/>
        </authorList>
    </citation>
    <scope>NUCLEOTIDE SEQUENCE [LARGE SCALE GENOMIC DNA]</scope>
    <source>
        <strain evidence="2 3">CC-CFT640</strain>
    </source>
</reference>
<keyword evidence="3" id="KW-1185">Reference proteome</keyword>
<protein>
    <submittedName>
        <fullName evidence="2">Tripartite tricarboxylate transporter substrate binding protein</fullName>
    </submittedName>
</protein>
<dbReference type="AlphaFoldDB" id="A0A5C8PLL7"/>
<comment type="caution">
    <text evidence="2">The sequence shown here is derived from an EMBL/GenBank/DDBJ whole genome shotgun (WGS) entry which is preliminary data.</text>
</comment>
<dbReference type="EMBL" id="VDUZ01000017">
    <property type="protein sequence ID" value="TXL74659.1"/>
    <property type="molecule type" value="Genomic_DNA"/>
</dbReference>
<dbReference type="Gene3D" id="3.40.190.10">
    <property type="entry name" value="Periplasmic binding protein-like II"/>
    <property type="match status" value="1"/>
</dbReference>
<name>A0A5C8PLL7_9HYPH</name>
<dbReference type="Pfam" id="PF03401">
    <property type="entry name" value="TctC"/>
    <property type="match status" value="1"/>
</dbReference>
<evidence type="ECO:0000256" key="1">
    <source>
        <dbReference type="ARBA" id="ARBA00006987"/>
    </source>
</evidence>
<gene>
    <name evidence="2" type="ORF">FHP25_16425</name>
</gene>
<organism evidence="2 3">
    <name type="scientific">Vineibacter terrae</name>
    <dbReference type="NCBI Taxonomy" id="2586908"/>
    <lineage>
        <taxon>Bacteria</taxon>
        <taxon>Pseudomonadati</taxon>
        <taxon>Pseudomonadota</taxon>
        <taxon>Alphaproteobacteria</taxon>
        <taxon>Hyphomicrobiales</taxon>
        <taxon>Vineibacter</taxon>
    </lineage>
</organism>
<evidence type="ECO:0000313" key="3">
    <source>
        <dbReference type="Proteomes" id="UP000321638"/>
    </source>
</evidence>
<accession>A0A5C8PLL7</accession>
<dbReference type="InterPro" id="IPR042100">
    <property type="entry name" value="Bug_dom1"/>
</dbReference>
<dbReference type="InterPro" id="IPR005064">
    <property type="entry name" value="BUG"/>
</dbReference>
<dbReference type="CDD" id="cd07012">
    <property type="entry name" value="PBP2_Bug_TTT"/>
    <property type="match status" value="1"/>
</dbReference>